<accession>A0ABU2TJP0</accession>
<dbReference type="EMBL" id="JAVRFE010000097">
    <property type="protein sequence ID" value="MDT0461169.1"/>
    <property type="molecule type" value="Genomic_DNA"/>
</dbReference>
<gene>
    <name evidence="1" type="ORF">RM550_36630</name>
</gene>
<protein>
    <recommendedName>
        <fullName evidence="3">Secreted protein</fullName>
    </recommendedName>
</protein>
<keyword evidence="2" id="KW-1185">Reference proteome</keyword>
<comment type="caution">
    <text evidence="1">The sequence shown here is derived from an EMBL/GenBank/DDBJ whole genome shotgun (WGS) entry which is preliminary data.</text>
</comment>
<name>A0ABU2TJP0_9ACTN</name>
<evidence type="ECO:0000313" key="1">
    <source>
        <dbReference type="EMBL" id="MDT0461169.1"/>
    </source>
</evidence>
<dbReference type="Proteomes" id="UP001180551">
    <property type="component" value="Unassembled WGS sequence"/>
</dbReference>
<organism evidence="1 2">
    <name type="scientific">Streptomyces mooreae</name>
    <dbReference type="NCBI Taxonomy" id="3075523"/>
    <lineage>
        <taxon>Bacteria</taxon>
        <taxon>Bacillati</taxon>
        <taxon>Actinomycetota</taxon>
        <taxon>Actinomycetes</taxon>
        <taxon>Kitasatosporales</taxon>
        <taxon>Streptomycetaceae</taxon>
        <taxon>Streptomyces</taxon>
    </lineage>
</organism>
<evidence type="ECO:0000313" key="2">
    <source>
        <dbReference type="Proteomes" id="UP001180551"/>
    </source>
</evidence>
<proteinExistence type="predicted"/>
<evidence type="ECO:0008006" key="3">
    <source>
        <dbReference type="Google" id="ProtNLM"/>
    </source>
</evidence>
<reference evidence="1" key="1">
    <citation type="submission" date="2024-05" db="EMBL/GenBank/DDBJ databases">
        <title>30 novel species of actinomycetes from the DSMZ collection.</title>
        <authorList>
            <person name="Nouioui I."/>
        </authorList>
    </citation>
    <scope>NUCLEOTIDE SEQUENCE</scope>
    <source>
        <strain evidence="1">DSM 41527</strain>
    </source>
</reference>
<dbReference type="RefSeq" id="WP_311628076.1">
    <property type="nucleotide sequence ID" value="NZ_JAVRFE010000097.1"/>
</dbReference>
<sequence>MSFAGDRFTADHSVHFPCGFLLLPQHTWKELLVISRARKALTVGVISGAAAVAGVSTLAVAQAAPQSTHNAAQQSAGDANPPYAVETFDYPNAAKILREQGILLRKGDGHIILADCQAPDGQDIQVSTGVNHPGQTKTGRYCFKVTGTGKTGYLTLELPQVYNIMTGDVAVQADLTSAGKTQSVDVPKNFTKGVGPGDNPPAGPTVLVELRVKG</sequence>